<dbReference type="PANTHER" id="PTHR30055">
    <property type="entry name" value="HTH-TYPE TRANSCRIPTIONAL REGULATOR RUTR"/>
    <property type="match status" value="1"/>
</dbReference>
<comment type="caution">
    <text evidence="8">The sequence shown here is derived from an EMBL/GenBank/DDBJ whole genome shotgun (WGS) entry which is preliminary data.</text>
</comment>
<keyword evidence="9" id="KW-1185">Reference proteome</keyword>
<keyword evidence="2" id="KW-0805">Transcription regulation</keyword>
<keyword evidence="4" id="KW-0804">Transcription</keyword>
<gene>
    <name evidence="8" type="ORF">R5A26_49650</name>
</gene>
<organism evidence="8 9">
    <name type="scientific">Streptomyces prunicolor</name>
    <dbReference type="NCBI Taxonomy" id="67348"/>
    <lineage>
        <taxon>Bacteria</taxon>
        <taxon>Bacillati</taxon>
        <taxon>Actinomycetota</taxon>
        <taxon>Actinomycetes</taxon>
        <taxon>Kitasatosporales</taxon>
        <taxon>Streptomycetaceae</taxon>
        <taxon>Streptomyces</taxon>
    </lineage>
</organism>
<dbReference type="EMBL" id="JAWMAJ010000418">
    <property type="protein sequence ID" value="MDV7224009.1"/>
    <property type="molecule type" value="Genomic_DNA"/>
</dbReference>
<protein>
    <submittedName>
        <fullName evidence="8">TetR/AcrR family transcriptional regulator</fullName>
    </submittedName>
</protein>
<dbReference type="PANTHER" id="PTHR30055:SF151">
    <property type="entry name" value="TRANSCRIPTIONAL REGULATORY PROTEIN"/>
    <property type="match status" value="1"/>
</dbReference>
<dbReference type="InterPro" id="IPR050109">
    <property type="entry name" value="HTH-type_TetR-like_transc_reg"/>
</dbReference>
<dbReference type="PROSITE" id="PS50977">
    <property type="entry name" value="HTH_TETR_2"/>
    <property type="match status" value="1"/>
</dbReference>
<reference evidence="8 9" key="1">
    <citation type="submission" date="2023-10" db="EMBL/GenBank/DDBJ databases">
        <title>Characterization of rhizosphere-enriched actinobacteria from wheat plants lab-grown on chernevaya soil.</title>
        <authorList>
            <person name="Tikhonova E.N."/>
            <person name="Konopkin A."/>
            <person name="Kravchenko I.K."/>
        </authorList>
    </citation>
    <scope>NUCLEOTIDE SEQUENCE [LARGE SCALE GENOMIC DNA]</scope>
    <source>
        <strain evidence="8 9">RR29</strain>
    </source>
</reference>
<evidence type="ECO:0000256" key="6">
    <source>
        <dbReference type="SAM" id="MobiDB-lite"/>
    </source>
</evidence>
<evidence type="ECO:0000313" key="8">
    <source>
        <dbReference type="EMBL" id="MDV7224009.1"/>
    </source>
</evidence>
<accession>A0ABU4FTQ3</accession>
<dbReference type="Pfam" id="PF02909">
    <property type="entry name" value="TetR_C_1"/>
    <property type="match status" value="1"/>
</dbReference>
<keyword evidence="3 5" id="KW-0238">DNA-binding</keyword>
<dbReference type="Gene3D" id="1.10.10.60">
    <property type="entry name" value="Homeodomain-like"/>
    <property type="match status" value="1"/>
</dbReference>
<feature type="DNA-binding region" description="H-T-H motif" evidence="5">
    <location>
        <begin position="53"/>
        <end position="72"/>
    </location>
</feature>
<dbReference type="SUPFAM" id="SSF46689">
    <property type="entry name" value="Homeodomain-like"/>
    <property type="match status" value="1"/>
</dbReference>
<feature type="domain" description="HTH tetR-type" evidence="7">
    <location>
        <begin position="30"/>
        <end position="90"/>
    </location>
</feature>
<evidence type="ECO:0000313" key="9">
    <source>
        <dbReference type="Proteomes" id="UP001187346"/>
    </source>
</evidence>
<dbReference type="Proteomes" id="UP001187346">
    <property type="component" value="Unassembled WGS sequence"/>
</dbReference>
<evidence type="ECO:0000256" key="2">
    <source>
        <dbReference type="ARBA" id="ARBA00023015"/>
    </source>
</evidence>
<evidence type="ECO:0000256" key="3">
    <source>
        <dbReference type="ARBA" id="ARBA00023125"/>
    </source>
</evidence>
<dbReference type="PRINTS" id="PR00400">
    <property type="entry name" value="TETREPRESSOR"/>
</dbReference>
<evidence type="ECO:0000256" key="5">
    <source>
        <dbReference type="PROSITE-ProRule" id="PRU00335"/>
    </source>
</evidence>
<dbReference type="RefSeq" id="WP_317776243.1">
    <property type="nucleotide sequence ID" value="NZ_JAWMAJ010000418.1"/>
</dbReference>
<dbReference type="InterPro" id="IPR003012">
    <property type="entry name" value="Tet_transcr_reg_TetR"/>
</dbReference>
<keyword evidence="1" id="KW-0678">Repressor</keyword>
<proteinExistence type="predicted"/>
<dbReference type="InterPro" id="IPR004111">
    <property type="entry name" value="Repressor_TetR_C"/>
</dbReference>
<evidence type="ECO:0000259" key="7">
    <source>
        <dbReference type="PROSITE" id="PS50977"/>
    </source>
</evidence>
<name>A0ABU4FTQ3_9ACTN</name>
<feature type="region of interest" description="Disordered" evidence="6">
    <location>
        <begin position="1"/>
        <end position="24"/>
    </location>
</feature>
<sequence>MPTQRPPAQNHGEPIWLREAERDAKPKAHPLTRERIVRAAMAVADSEGLDAVSIRRIAGELKARPMSLYAHIDSKDDLFELMHDAAAEETLVGDAPSDWREALRVLARSNRAAALRHPWLLATRDTGCPVGPASLRRMDESAAAVRGLDADGAVLRALILAVDTFTLGHVMAELSGGIRRRTTEEADTARRAATTEYVQKQIDAGGLPHLAETGFSELLHNDDPEASFERGLDWLLAGAAESLTK</sequence>
<dbReference type="SUPFAM" id="SSF48498">
    <property type="entry name" value="Tetracyclin repressor-like, C-terminal domain"/>
    <property type="match status" value="1"/>
</dbReference>
<evidence type="ECO:0000256" key="4">
    <source>
        <dbReference type="ARBA" id="ARBA00023163"/>
    </source>
</evidence>
<dbReference type="InterPro" id="IPR001647">
    <property type="entry name" value="HTH_TetR"/>
</dbReference>
<dbReference type="InterPro" id="IPR036271">
    <property type="entry name" value="Tet_transcr_reg_TetR-rel_C_sf"/>
</dbReference>
<dbReference type="InterPro" id="IPR009057">
    <property type="entry name" value="Homeodomain-like_sf"/>
</dbReference>
<dbReference type="Pfam" id="PF00440">
    <property type="entry name" value="TetR_N"/>
    <property type="match status" value="1"/>
</dbReference>
<dbReference type="Gene3D" id="1.10.357.10">
    <property type="entry name" value="Tetracycline Repressor, domain 2"/>
    <property type="match status" value="1"/>
</dbReference>
<evidence type="ECO:0000256" key="1">
    <source>
        <dbReference type="ARBA" id="ARBA00022491"/>
    </source>
</evidence>